<gene>
    <name evidence="1" type="ORF">M5K25_012624</name>
</gene>
<accession>A0ABD0V4I7</accession>
<evidence type="ECO:0000313" key="1">
    <source>
        <dbReference type="EMBL" id="KAL0917556.1"/>
    </source>
</evidence>
<comment type="caution">
    <text evidence="1">The sequence shown here is derived from an EMBL/GenBank/DDBJ whole genome shotgun (WGS) entry which is preliminary data.</text>
</comment>
<protein>
    <submittedName>
        <fullName evidence="1">Uncharacterized protein</fullName>
    </submittedName>
</protein>
<sequence>MTVKMVKSLAFQELGSANLPLACLSNSINELLPLQLDVRRQVVVWQNVGPEVAAWQSVGPEVTAWQSVGPEVAAWQSVGPEVVIR</sequence>
<evidence type="ECO:0000313" key="2">
    <source>
        <dbReference type="Proteomes" id="UP001552299"/>
    </source>
</evidence>
<dbReference type="EMBL" id="JANQDX010000010">
    <property type="protein sequence ID" value="KAL0917556.1"/>
    <property type="molecule type" value="Genomic_DNA"/>
</dbReference>
<keyword evidence="2" id="KW-1185">Reference proteome</keyword>
<dbReference type="Proteomes" id="UP001552299">
    <property type="component" value="Unassembled WGS sequence"/>
</dbReference>
<reference evidence="1 2" key="1">
    <citation type="journal article" date="2024" name="Plant Biotechnol. J.">
        <title>Dendrobium thyrsiflorum genome and its molecular insights into genes involved in important horticultural traits.</title>
        <authorList>
            <person name="Chen B."/>
            <person name="Wang J.Y."/>
            <person name="Zheng P.J."/>
            <person name="Li K.L."/>
            <person name="Liang Y.M."/>
            <person name="Chen X.F."/>
            <person name="Zhang C."/>
            <person name="Zhao X."/>
            <person name="He X."/>
            <person name="Zhang G.Q."/>
            <person name="Liu Z.J."/>
            <person name="Xu Q."/>
        </authorList>
    </citation>
    <scope>NUCLEOTIDE SEQUENCE [LARGE SCALE GENOMIC DNA]</scope>
    <source>
        <strain evidence="1">GZMU011</strain>
    </source>
</reference>
<proteinExistence type="predicted"/>
<name>A0ABD0V4I7_DENTH</name>
<dbReference type="AlphaFoldDB" id="A0ABD0V4I7"/>
<organism evidence="1 2">
    <name type="scientific">Dendrobium thyrsiflorum</name>
    <name type="common">Pinecone-like raceme dendrobium</name>
    <name type="synonym">Orchid</name>
    <dbReference type="NCBI Taxonomy" id="117978"/>
    <lineage>
        <taxon>Eukaryota</taxon>
        <taxon>Viridiplantae</taxon>
        <taxon>Streptophyta</taxon>
        <taxon>Embryophyta</taxon>
        <taxon>Tracheophyta</taxon>
        <taxon>Spermatophyta</taxon>
        <taxon>Magnoliopsida</taxon>
        <taxon>Liliopsida</taxon>
        <taxon>Asparagales</taxon>
        <taxon>Orchidaceae</taxon>
        <taxon>Epidendroideae</taxon>
        <taxon>Malaxideae</taxon>
        <taxon>Dendrobiinae</taxon>
        <taxon>Dendrobium</taxon>
    </lineage>
</organism>